<comment type="caution">
    <text evidence="1">The sequence shown here is derived from an EMBL/GenBank/DDBJ whole genome shotgun (WGS) entry which is preliminary data.</text>
</comment>
<gene>
    <name evidence="1" type="ORF">CS022_17015</name>
</gene>
<name>A0A4Q0YP39_9GAMM</name>
<dbReference type="OrthoDB" id="5916981at2"/>
<dbReference type="Proteomes" id="UP000290287">
    <property type="component" value="Unassembled WGS sequence"/>
</dbReference>
<evidence type="ECO:0000313" key="1">
    <source>
        <dbReference type="EMBL" id="RXJ72245.1"/>
    </source>
</evidence>
<reference evidence="1 2" key="1">
    <citation type="submission" date="2017-10" db="EMBL/GenBank/DDBJ databases">
        <title>Nyctiphanis sp. nov., isolated from the stomach of the euphausiid Nyctiphanes simplex (Hansen, 1911) in the Gulf of California.</title>
        <authorList>
            <person name="Gomez-Gil B."/>
            <person name="Aguilar-Mendez M."/>
            <person name="Lopez-Cortes A."/>
            <person name="Gomez-Gutierrez J."/>
            <person name="Roque A."/>
            <person name="Lang E."/>
            <person name="Gonzalez-Castillo A."/>
        </authorList>
    </citation>
    <scope>NUCLEOTIDE SEQUENCE [LARGE SCALE GENOMIC DNA]</scope>
    <source>
        <strain evidence="1 2">CAIM 600</strain>
    </source>
</reference>
<proteinExistence type="predicted"/>
<dbReference type="EMBL" id="PEIB01000024">
    <property type="protein sequence ID" value="RXJ72245.1"/>
    <property type="molecule type" value="Genomic_DNA"/>
</dbReference>
<dbReference type="RefSeq" id="WP_129123265.1">
    <property type="nucleotide sequence ID" value="NZ_PEIB01000024.1"/>
</dbReference>
<sequence length="144" mass="16688">MFAWLKLLLIGTPVKSTDWVLSLLRKNNAGSYKDFKDYYDKNVTILHSNYMSDFVRFERYAKKNYKKDDQKVFMAIKTAMYAQKAKKVKVAACITASIINLNRDKIAKNKDQIHPRLQNAALAIHKQLVKTQKSSVDKAAEELW</sequence>
<keyword evidence="2" id="KW-1185">Reference proteome</keyword>
<accession>A0A4Q0YP39</accession>
<protein>
    <submittedName>
        <fullName evidence="1">Uncharacterized protein</fullName>
    </submittedName>
</protein>
<dbReference type="AlphaFoldDB" id="A0A4Q0YP39"/>
<evidence type="ECO:0000313" key="2">
    <source>
        <dbReference type="Proteomes" id="UP000290287"/>
    </source>
</evidence>
<organism evidence="1 2">
    <name type="scientific">Veronia nyctiphanis</name>
    <dbReference type="NCBI Taxonomy" id="1278244"/>
    <lineage>
        <taxon>Bacteria</taxon>
        <taxon>Pseudomonadati</taxon>
        <taxon>Pseudomonadota</taxon>
        <taxon>Gammaproteobacteria</taxon>
        <taxon>Vibrionales</taxon>
        <taxon>Vibrionaceae</taxon>
        <taxon>Veronia</taxon>
    </lineage>
</organism>